<dbReference type="AlphaFoldDB" id="A0A9P8T885"/>
<evidence type="ECO:0000256" key="1">
    <source>
        <dbReference type="ARBA" id="ARBA00004123"/>
    </source>
</evidence>
<dbReference type="GO" id="GO:0045944">
    <property type="term" value="P:positive regulation of transcription by RNA polymerase II"/>
    <property type="evidence" value="ECO:0007669"/>
    <property type="project" value="TreeGrafter"/>
</dbReference>
<keyword evidence="5" id="KW-1185">Reference proteome</keyword>
<dbReference type="RefSeq" id="XP_046063522.1">
    <property type="nucleotide sequence ID" value="XM_046202135.1"/>
</dbReference>
<dbReference type="OrthoDB" id="415590at2759"/>
<dbReference type="PANTHER" id="PTHR37534">
    <property type="entry name" value="TRANSCRIPTIONAL ACTIVATOR PROTEIN UGA3"/>
    <property type="match status" value="1"/>
</dbReference>
<dbReference type="GO" id="GO:0005634">
    <property type="term" value="C:nucleus"/>
    <property type="evidence" value="ECO:0007669"/>
    <property type="project" value="UniProtKB-SubCell"/>
</dbReference>
<reference evidence="4" key="1">
    <citation type="journal article" date="2021" name="Open Biol.">
        <title>Shared evolutionary footprints suggest mitochondrial oxidative damage underlies multiple complex I losses in fungi.</title>
        <authorList>
            <person name="Schikora-Tamarit M.A."/>
            <person name="Marcet-Houben M."/>
            <person name="Nosek J."/>
            <person name="Gabaldon T."/>
        </authorList>
    </citation>
    <scope>NUCLEOTIDE SEQUENCE</scope>
    <source>
        <strain evidence="4">CBS6075</strain>
    </source>
</reference>
<feature type="compositionally biased region" description="Low complexity" evidence="3">
    <location>
        <begin position="11"/>
        <end position="29"/>
    </location>
</feature>
<feature type="region of interest" description="Disordered" evidence="3">
    <location>
        <begin position="1"/>
        <end position="29"/>
    </location>
</feature>
<dbReference type="InterPro" id="IPR021858">
    <property type="entry name" value="Fun_TF"/>
</dbReference>
<keyword evidence="2" id="KW-0539">Nucleus</keyword>
<evidence type="ECO:0000313" key="5">
    <source>
        <dbReference type="Proteomes" id="UP000769157"/>
    </source>
</evidence>
<dbReference type="Pfam" id="PF11951">
    <property type="entry name" value="Fungal_trans_2"/>
    <property type="match status" value="1"/>
</dbReference>
<protein>
    <recommendedName>
        <fullName evidence="6">Transcription factor domain-containing protein</fullName>
    </recommendedName>
</protein>
<comment type="subcellular location">
    <subcellularLocation>
        <location evidence="1">Nucleus</location>
    </subcellularLocation>
</comment>
<evidence type="ECO:0000313" key="4">
    <source>
        <dbReference type="EMBL" id="KAH3669259.1"/>
    </source>
</evidence>
<evidence type="ECO:0000256" key="2">
    <source>
        <dbReference type="ARBA" id="ARBA00023242"/>
    </source>
</evidence>
<dbReference type="CDD" id="cd12148">
    <property type="entry name" value="fungal_TF_MHR"/>
    <property type="match status" value="1"/>
</dbReference>
<feature type="compositionally biased region" description="Low complexity" evidence="3">
    <location>
        <begin position="52"/>
        <end position="61"/>
    </location>
</feature>
<feature type="region of interest" description="Disordered" evidence="3">
    <location>
        <begin position="41"/>
        <end position="62"/>
    </location>
</feature>
<gene>
    <name evidence="4" type="ORF">OGAPHI_001380</name>
</gene>
<dbReference type="GO" id="GO:0003700">
    <property type="term" value="F:DNA-binding transcription factor activity"/>
    <property type="evidence" value="ECO:0007669"/>
    <property type="project" value="TreeGrafter"/>
</dbReference>
<name>A0A9P8T885_9ASCO</name>
<evidence type="ECO:0008006" key="6">
    <source>
        <dbReference type="Google" id="ProtNLM"/>
    </source>
</evidence>
<comment type="caution">
    <text evidence="4">The sequence shown here is derived from an EMBL/GenBank/DDBJ whole genome shotgun (WGS) entry which is preliminary data.</text>
</comment>
<dbReference type="GeneID" id="70233348"/>
<proteinExistence type="predicted"/>
<evidence type="ECO:0000256" key="3">
    <source>
        <dbReference type="SAM" id="MobiDB-lite"/>
    </source>
</evidence>
<dbReference type="GO" id="GO:0000976">
    <property type="term" value="F:transcription cis-regulatory region binding"/>
    <property type="evidence" value="ECO:0007669"/>
    <property type="project" value="TreeGrafter"/>
</dbReference>
<accession>A0A9P8T885</accession>
<sequence length="523" mass="59179">MVPGDQRPTKVAPVGPPTVSVSTPASIPTRNSSLYDLKLLLNDPPPPPPLTPQLTTSLPSTNDKKSWDFTSIDSEVSVESPEFEYATLRERLRDYMFLNAITTSPSSPNLSTDLNGNMSIDAQLLNWTKAINEFQHTSSSSGDNYSDDNKLLSADEKLVLLTRYVTEIGPWLDMFDHQCYFTSTLSVMAEDESVLYAILTISSRQRDKLQNHKPGSELTYGLYERSLASLLPKVRQIPDARVIASCVILCCFEMMASDPSVTWKKHLQGCAALFRVSEMHGFCGRLRQAVFWCFARMDVMHSISAKTSTVIPCERWLPPGYSVNKAKNLFLLPQSNLTAARDMYANYIVFLLARVCDTVYSTDITPERFESEWIQLYTELDRWWQERPAEMKPVVTQYTENCPFPSILFCVTPAISGTQMFHTAVILLMKFKTRVLRPLPVIQTDPVMRKSLIWHAKCVVGISLANGHHGCLNNALQPIWVAGKFMSSKEEQQVIVDLLQKIEDTTGWSTGWRIQDLRDHWSE</sequence>
<dbReference type="Proteomes" id="UP000769157">
    <property type="component" value="Unassembled WGS sequence"/>
</dbReference>
<dbReference type="PANTHER" id="PTHR37534:SF24">
    <property type="entry name" value="MISCELLANEOUS ZN(II)2CYS6 TRANSCRIPTION FACTOR (EUROFUNG)-RELATED"/>
    <property type="match status" value="1"/>
</dbReference>
<reference evidence="4" key="2">
    <citation type="submission" date="2021-01" db="EMBL/GenBank/DDBJ databases">
        <authorList>
            <person name="Schikora-Tamarit M.A."/>
        </authorList>
    </citation>
    <scope>NUCLEOTIDE SEQUENCE</scope>
    <source>
        <strain evidence="4">CBS6075</strain>
    </source>
</reference>
<dbReference type="EMBL" id="JAEUBE010000137">
    <property type="protein sequence ID" value="KAH3669259.1"/>
    <property type="molecule type" value="Genomic_DNA"/>
</dbReference>
<organism evidence="4 5">
    <name type="scientific">Ogataea philodendri</name>
    <dbReference type="NCBI Taxonomy" id="1378263"/>
    <lineage>
        <taxon>Eukaryota</taxon>
        <taxon>Fungi</taxon>
        <taxon>Dikarya</taxon>
        <taxon>Ascomycota</taxon>
        <taxon>Saccharomycotina</taxon>
        <taxon>Pichiomycetes</taxon>
        <taxon>Pichiales</taxon>
        <taxon>Pichiaceae</taxon>
        <taxon>Ogataea</taxon>
    </lineage>
</organism>